<dbReference type="RefSeq" id="WP_149850653.1">
    <property type="nucleotide sequence ID" value="NZ_VUOB01000029.1"/>
</dbReference>
<keyword evidence="3" id="KW-0808">Transferase</keyword>
<dbReference type="OrthoDB" id="4966223at2"/>
<comment type="caution">
    <text evidence="3">The sequence shown here is derived from an EMBL/GenBank/DDBJ whole genome shotgun (WGS) entry which is preliminary data.</text>
</comment>
<dbReference type="GO" id="GO:0016747">
    <property type="term" value="F:acyltransferase activity, transferring groups other than amino-acyl groups"/>
    <property type="evidence" value="ECO:0007669"/>
    <property type="project" value="InterPro"/>
</dbReference>
<name>A0A5B2XE80_9PSEU</name>
<evidence type="ECO:0000256" key="1">
    <source>
        <dbReference type="SAM" id="MobiDB-lite"/>
    </source>
</evidence>
<dbReference type="InterPro" id="IPR016181">
    <property type="entry name" value="Acyl_CoA_acyltransferase"/>
</dbReference>
<proteinExistence type="predicted"/>
<evidence type="ECO:0000313" key="4">
    <source>
        <dbReference type="Proteomes" id="UP000323454"/>
    </source>
</evidence>
<evidence type="ECO:0000313" key="3">
    <source>
        <dbReference type="EMBL" id="KAA2261250.1"/>
    </source>
</evidence>
<dbReference type="InterPro" id="IPR000182">
    <property type="entry name" value="GNAT_dom"/>
</dbReference>
<organism evidence="3 4">
    <name type="scientific">Solihabitans fulvus</name>
    <dbReference type="NCBI Taxonomy" id="1892852"/>
    <lineage>
        <taxon>Bacteria</taxon>
        <taxon>Bacillati</taxon>
        <taxon>Actinomycetota</taxon>
        <taxon>Actinomycetes</taxon>
        <taxon>Pseudonocardiales</taxon>
        <taxon>Pseudonocardiaceae</taxon>
        <taxon>Solihabitans</taxon>
    </lineage>
</organism>
<reference evidence="3 4" key="1">
    <citation type="submission" date="2019-09" db="EMBL/GenBank/DDBJ databases">
        <title>Goodfellowia gen. nov., a new genus of the Pseudonocardineae related to Actinoalloteichus, containing Goodfellowia coeruleoviolacea gen. nov., comb. nov. gen. nov., comb. nov.</title>
        <authorList>
            <person name="Labeda D."/>
        </authorList>
    </citation>
    <scope>NUCLEOTIDE SEQUENCE [LARGE SCALE GENOMIC DNA]</scope>
    <source>
        <strain evidence="3 4">AN110305</strain>
    </source>
</reference>
<reference evidence="3 4" key="2">
    <citation type="submission" date="2019-09" db="EMBL/GenBank/DDBJ databases">
        <authorList>
            <person name="Jin C."/>
        </authorList>
    </citation>
    <scope>NUCLEOTIDE SEQUENCE [LARGE SCALE GENOMIC DNA]</scope>
    <source>
        <strain evidence="3 4">AN110305</strain>
    </source>
</reference>
<dbReference type="Pfam" id="PF13508">
    <property type="entry name" value="Acetyltransf_7"/>
    <property type="match status" value="1"/>
</dbReference>
<sequence>MTDVHDGTRSDATDQDPGQGADRDVLRAWVDGWVLSRGASAPVEEPWGFRIEVGRPNHVRRYVLPTADPAVLRELASTIDTPGAWLKVCAPADAVAPLLTDGWSIPTDEYLMATALRPTEAAPPAGYSVRSTTTGGITEVQVLAADGETAATGRIASTGSTAVFDQISTDPAHQRRGLGRLMMASLGNSAAARGATMAVLGASREGRELYLALGWTLHSPLTPAVFRPPSAA</sequence>
<dbReference type="AlphaFoldDB" id="A0A5B2XE80"/>
<dbReference type="EMBL" id="VUOB01000029">
    <property type="protein sequence ID" value="KAA2261250.1"/>
    <property type="molecule type" value="Genomic_DNA"/>
</dbReference>
<keyword evidence="4" id="KW-1185">Reference proteome</keyword>
<dbReference type="Gene3D" id="3.40.630.30">
    <property type="match status" value="1"/>
</dbReference>
<feature type="domain" description="N-acetyltransferase" evidence="2">
    <location>
        <begin position="100"/>
        <end position="232"/>
    </location>
</feature>
<dbReference type="Proteomes" id="UP000323454">
    <property type="component" value="Unassembled WGS sequence"/>
</dbReference>
<protein>
    <submittedName>
        <fullName evidence="3">GNAT family N-acetyltransferase</fullName>
    </submittedName>
</protein>
<evidence type="ECO:0000259" key="2">
    <source>
        <dbReference type="PROSITE" id="PS51186"/>
    </source>
</evidence>
<feature type="region of interest" description="Disordered" evidence="1">
    <location>
        <begin position="1"/>
        <end position="22"/>
    </location>
</feature>
<gene>
    <name evidence="3" type="ORF">F0L68_17440</name>
</gene>
<feature type="compositionally biased region" description="Basic and acidic residues" evidence="1">
    <location>
        <begin position="1"/>
        <end position="12"/>
    </location>
</feature>
<accession>A0A5B2XE80</accession>
<dbReference type="CDD" id="cd04301">
    <property type="entry name" value="NAT_SF"/>
    <property type="match status" value="1"/>
</dbReference>
<dbReference type="SUPFAM" id="SSF55729">
    <property type="entry name" value="Acyl-CoA N-acyltransferases (Nat)"/>
    <property type="match status" value="1"/>
</dbReference>
<dbReference type="PROSITE" id="PS51186">
    <property type="entry name" value="GNAT"/>
    <property type="match status" value="1"/>
</dbReference>